<dbReference type="GO" id="GO:0005737">
    <property type="term" value="C:cytoplasm"/>
    <property type="evidence" value="ECO:0007669"/>
    <property type="project" value="TreeGrafter"/>
</dbReference>
<gene>
    <name evidence="3" type="ORF">VFDL14_13805</name>
</gene>
<evidence type="ECO:0000256" key="1">
    <source>
        <dbReference type="SAM" id="SignalP"/>
    </source>
</evidence>
<dbReference type="InterPro" id="IPR036866">
    <property type="entry name" value="RibonucZ/Hydroxyglut_hydro"/>
</dbReference>
<dbReference type="PIRSF" id="PIRSF038896">
    <property type="entry name" value="NAPE-PLD"/>
    <property type="match status" value="1"/>
</dbReference>
<dbReference type="OrthoDB" id="9805728at2"/>
<keyword evidence="1" id="KW-0732">Signal</keyword>
<feature type="chain" id="PRO_5001627699" evidence="1">
    <location>
        <begin position="21"/>
        <end position="350"/>
    </location>
</feature>
<reference evidence="3 4" key="1">
    <citation type="submission" date="2014-02" db="EMBL/GenBank/DDBJ databases">
        <title>Vibrio fortis Dalian14 Genome Sequencing.</title>
        <authorList>
            <person name="Wang Y."/>
            <person name="Song L."/>
            <person name="Liu G."/>
            <person name="Ding J."/>
        </authorList>
    </citation>
    <scope>NUCLEOTIDE SEQUENCE [LARGE SCALE GENOMIC DNA]</scope>
    <source>
        <strain evidence="3 4">Dalian14</strain>
    </source>
</reference>
<dbReference type="GO" id="GO:0008270">
    <property type="term" value="F:zinc ion binding"/>
    <property type="evidence" value="ECO:0007669"/>
    <property type="project" value="InterPro"/>
</dbReference>
<dbReference type="SUPFAM" id="SSF56281">
    <property type="entry name" value="Metallo-hydrolase/oxidoreductase"/>
    <property type="match status" value="1"/>
</dbReference>
<dbReference type="PANTHER" id="PTHR15032">
    <property type="entry name" value="N-ACYL-PHOSPHATIDYLETHANOLAMINE-HYDROLYZING PHOSPHOLIPASE D"/>
    <property type="match status" value="1"/>
</dbReference>
<dbReference type="AlphaFoldDB" id="A0A066UYI0"/>
<dbReference type="PANTHER" id="PTHR15032:SF4">
    <property type="entry name" value="N-ACYL-PHOSPHATIDYLETHANOLAMINE-HYDROLYZING PHOSPHOLIPASE D"/>
    <property type="match status" value="1"/>
</dbReference>
<protein>
    <submittedName>
        <fullName evidence="3">Hydrolase</fullName>
    </submittedName>
</protein>
<dbReference type="GO" id="GO:0070290">
    <property type="term" value="F:N-acylphosphatidylethanolamine-specific phospholipase D activity"/>
    <property type="evidence" value="ECO:0007669"/>
    <property type="project" value="InterPro"/>
</dbReference>
<dbReference type="Pfam" id="PF12706">
    <property type="entry name" value="Lactamase_B_2"/>
    <property type="match status" value="1"/>
</dbReference>
<sequence>MKKYLLPIVGVLAVAATVTAYSNSSEKLDNLPKKFANSELEYKSGMSDIFSILKAYVTVERKEPVPKTALPLMTMTKAQLVEEQEDVVYRLGHSSIAMKLDGKLVMMDPVFSDRASPVQWMGPKRFHPTPISIEQLPDVDVVVISHDHYDHLDKAAVTSLAQKVETFLVPLRVGAILEKWGVEKEKIVELNWWESATAAGIDFTLTPTQHFSGRGLLDRDQTLWGSWVIEGSDKKVFFSGDSGYFNGFKEIGERFGPFDLTMIETGAYNSLWADIHMFPEQSVQAHIDLKGKVMMPIHNSTFDLSMHDWQDPLEQASSISKERGVEITTPIIGERLQLAGTAETKAWWKL</sequence>
<organism evidence="3 4">
    <name type="scientific">Vibrio fortis</name>
    <dbReference type="NCBI Taxonomy" id="212667"/>
    <lineage>
        <taxon>Bacteria</taxon>
        <taxon>Pseudomonadati</taxon>
        <taxon>Pseudomonadota</taxon>
        <taxon>Gammaproteobacteria</taxon>
        <taxon>Vibrionales</taxon>
        <taxon>Vibrionaceae</taxon>
        <taxon>Vibrio</taxon>
    </lineage>
</organism>
<keyword evidence="3" id="KW-0378">Hydrolase</keyword>
<comment type="caution">
    <text evidence="3">The sequence shown here is derived from an EMBL/GenBank/DDBJ whole genome shotgun (WGS) entry which is preliminary data.</text>
</comment>
<dbReference type="STRING" id="212667.VFDL14_13805"/>
<evidence type="ECO:0000313" key="3">
    <source>
        <dbReference type="EMBL" id="KDN29259.1"/>
    </source>
</evidence>
<feature type="domain" description="Metallo-beta-lactamase" evidence="2">
    <location>
        <begin position="105"/>
        <end position="298"/>
    </location>
</feature>
<feature type="signal peptide" evidence="1">
    <location>
        <begin position="1"/>
        <end position="20"/>
    </location>
</feature>
<name>A0A066UYI0_9VIBR</name>
<keyword evidence="4" id="KW-1185">Reference proteome</keyword>
<dbReference type="InterPro" id="IPR001279">
    <property type="entry name" value="Metallo-B-lactamas"/>
</dbReference>
<dbReference type="RefSeq" id="WP_032550190.1">
    <property type="nucleotide sequence ID" value="NZ_JFFR01000009.1"/>
</dbReference>
<evidence type="ECO:0000313" key="4">
    <source>
        <dbReference type="Proteomes" id="UP000027219"/>
    </source>
</evidence>
<accession>A0A066UYI0</accession>
<evidence type="ECO:0000259" key="2">
    <source>
        <dbReference type="Pfam" id="PF12706"/>
    </source>
</evidence>
<dbReference type="Gene3D" id="3.60.15.10">
    <property type="entry name" value="Ribonuclease Z/Hydroxyacylglutathione hydrolase-like"/>
    <property type="match status" value="1"/>
</dbReference>
<proteinExistence type="predicted"/>
<dbReference type="EMBL" id="JFFR01000009">
    <property type="protein sequence ID" value="KDN29259.1"/>
    <property type="molecule type" value="Genomic_DNA"/>
</dbReference>
<dbReference type="InterPro" id="IPR024884">
    <property type="entry name" value="NAPE-PLD"/>
</dbReference>
<dbReference type="Proteomes" id="UP000027219">
    <property type="component" value="Unassembled WGS sequence"/>
</dbReference>